<accession>A0A5J6V6Y5</accession>
<dbReference type="KEGG" id="serw:FY030_09445"/>
<reference evidence="1 2" key="1">
    <citation type="submission" date="2019-09" db="EMBL/GenBank/DDBJ databases">
        <title>Serinicoccus pratensis sp. nov., isolated from meadow soil.</title>
        <authorList>
            <person name="Zhang W."/>
        </authorList>
    </citation>
    <scope>NUCLEOTIDE SEQUENCE [LARGE SCALE GENOMIC DNA]</scope>
    <source>
        <strain evidence="1 2">W204</strain>
    </source>
</reference>
<evidence type="ECO:0000313" key="1">
    <source>
        <dbReference type="EMBL" id="QFG68896.1"/>
    </source>
</evidence>
<proteinExistence type="predicted"/>
<dbReference type="Proteomes" id="UP000326546">
    <property type="component" value="Chromosome"/>
</dbReference>
<sequence length="269" mass="29733">MPDDDANPTPDQDDPFLNPDVISLHGELIEESAEEALNLGAYSDEEIAALVFEGVDRPVPLPWLDSLEPSERELAVAMGMRSLTVRGLVEALPLDDVQGTLQQTSPPEVWTLLGMRRHAPSMVVAERTTTMGTDWIVFYEQEQERWLAEFITAQGFHEFVLAPTEDTALALMAWSGVDPQTQVPEFDLRLTVDEVQGHDPRLEPVGQALVAVTLSRTDPAVPDETTFAGLYSGPEGSYLSQREADGLIRFRGEGFDAIEEFVHSLLQES</sequence>
<dbReference type="AlphaFoldDB" id="A0A5J6V6Y5"/>
<organism evidence="1 2">
    <name type="scientific">Ornithinimicrobium pratense</name>
    <dbReference type="NCBI Taxonomy" id="2593973"/>
    <lineage>
        <taxon>Bacteria</taxon>
        <taxon>Bacillati</taxon>
        <taxon>Actinomycetota</taxon>
        <taxon>Actinomycetes</taxon>
        <taxon>Micrococcales</taxon>
        <taxon>Ornithinimicrobiaceae</taxon>
        <taxon>Ornithinimicrobium</taxon>
    </lineage>
</organism>
<dbReference type="EMBL" id="CP044427">
    <property type="protein sequence ID" value="QFG68896.1"/>
    <property type="molecule type" value="Genomic_DNA"/>
</dbReference>
<gene>
    <name evidence="1" type="ORF">FY030_09445</name>
</gene>
<dbReference type="OrthoDB" id="4869576at2"/>
<name>A0A5J6V6Y5_9MICO</name>
<keyword evidence="2" id="KW-1185">Reference proteome</keyword>
<dbReference type="RefSeq" id="WP_158061282.1">
    <property type="nucleotide sequence ID" value="NZ_CP044427.1"/>
</dbReference>
<evidence type="ECO:0000313" key="2">
    <source>
        <dbReference type="Proteomes" id="UP000326546"/>
    </source>
</evidence>
<protein>
    <submittedName>
        <fullName evidence="1">Uncharacterized protein</fullName>
    </submittedName>
</protein>